<dbReference type="InterPro" id="IPR043128">
    <property type="entry name" value="Rev_trsase/Diguanyl_cyclase"/>
</dbReference>
<protein>
    <recommendedName>
        <fullName evidence="2">RNase H type-1 domain-containing protein</fullName>
    </recommendedName>
</protein>
<dbReference type="SUPFAM" id="SSF53098">
    <property type="entry name" value="Ribonuclease H-like"/>
    <property type="match status" value="1"/>
</dbReference>
<evidence type="ECO:0000259" key="2">
    <source>
        <dbReference type="PROSITE" id="PS50879"/>
    </source>
</evidence>
<dbReference type="Pfam" id="PF13456">
    <property type="entry name" value="RVT_3"/>
    <property type="match status" value="1"/>
</dbReference>
<dbReference type="OrthoDB" id="514193at2759"/>
<dbReference type="AlphaFoldDB" id="A0A2Z6MVK4"/>
<evidence type="ECO:0000313" key="3">
    <source>
        <dbReference type="EMBL" id="GAU23009.1"/>
    </source>
</evidence>
<accession>A0A2Z6MVK4</accession>
<dbReference type="InterPro" id="IPR005162">
    <property type="entry name" value="Retrotrans_gag_dom"/>
</dbReference>
<dbReference type="Gene3D" id="3.30.420.10">
    <property type="entry name" value="Ribonuclease H-like superfamily/Ribonuclease H"/>
    <property type="match status" value="1"/>
</dbReference>
<dbReference type="PROSITE" id="PS50879">
    <property type="entry name" value="RNASE_H_1"/>
    <property type="match status" value="1"/>
</dbReference>
<dbReference type="CDD" id="cd09279">
    <property type="entry name" value="RNase_HI_like"/>
    <property type="match status" value="1"/>
</dbReference>
<dbReference type="GO" id="GO:0004523">
    <property type="term" value="F:RNA-DNA hybrid ribonuclease activity"/>
    <property type="evidence" value="ECO:0007669"/>
    <property type="project" value="InterPro"/>
</dbReference>
<proteinExistence type="predicted"/>
<dbReference type="PANTHER" id="PTHR48475:SF2">
    <property type="entry name" value="RIBONUCLEASE H"/>
    <property type="match status" value="1"/>
</dbReference>
<feature type="compositionally biased region" description="Basic and acidic residues" evidence="1">
    <location>
        <begin position="198"/>
        <end position="208"/>
    </location>
</feature>
<dbReference type="InterPro" id="IPR002156">
    <property type="entry name" value="RNaseH_domain"/>
</dbReference>
<name>A0A2Z6MVK4_TRISU</name>
<dbReference type="InterPro" id="IPR000477">
    <property type="entry name" value="RT_dom"/>
</dbReference>
<dbReference type="Proteomes" id="UP000242715">
    <property type="component" value="Unassembled WGS sequence"/>
</dbReference>
<dbReference type="InterPro" id="IPR036397">
    <property type="entry name" value="RNaseH_sf"/>
</dbReference>
<feature type="region of interest" description="Disordered" evidence="1">
    <location>
        <begin position="188"/>
        <end position="208"/>
    </location>
</feature>
<dbReference type="CDD" id="cd01647">
    <property type="entry name" value="RT_LTR"/>
    <property type="match status" value="1"/>
</dbReference>
<dbReference type="Gene3D" id="3.30.70.270">
    <property type="match status" value="1"/>
</dbReference>
<reference evidence="4" key="1">
    <citation type="journal article" date="2017" name="Front. Plant Sci.">
        <title>Climate Clever Clovers: New Paradigm to Reduce the Environmental Footprint of Ruminants by Breeding Low Methanogenic Forages Utilizing Haplotype Variation.</title>
        <authorList>
            <person name="Kaur P."/>
            <person name="Appels R."/>
            <person name="Bayer P.E."/>
            <person name="Keeble-Gagnere G."/>
            <person name="Wang J."/>
            <person name="Hirakawa H."/>
            <person name="Shirasawa K."/>
            <person name="Vercoe P."/>
            <person name="Stefanova K."/>
            <person name="Durmic Z."/>
            <person name="Nichols P."/>
            <person name="Revell C."/>
            <person name="Isobe S.N."/>
            <person name="Edwards D."/>
            <person name="Erskine W."/>
        </authorList>
    </citation>
    <scope>NUCLEOTIDE SEQUENCE [LARGE SCALE GENOMIC DNA]</scope>
    <source>
        <strain evidence="4">cv. Daliak</strain>
    </source>
</reference>
<sequence>MQILKMRVSLSLSSLAKPSGMPKSQTTSNHRIYQPPEHLRHKLLSGTFNDTALRWYMNLPKNSIENYADFHKKFIHQFSGTKHIKVTATSLFIIRQNYAETLREYLARFSEATIKVSNPNHEMFVAAFHNGLKTVDFNESLAQKPAASICKGHDTERCFRLRDLIDDLIRSGHLRKFLEDTAKGQIALPKEVPYPPKGEGDGGNKGEKHRVAVNTISGGFVGEGESNSSRKRYVRRSRFEKCSVGNSTFPHTPEISFNAEDGRDVAPHDDDPLVVQVQILNCDVKRVLIYLGSSADILYWDAFKAMRLSYEQLKPYYGSLVGFAGEQVDVMGHITLYTTFGEWENAYLVIGEEPHQTNNIGTSLKPAEKESIITILCNNRDLFAWQPSDMPGIDESVITHKLSISSTTKPVVQRKRKVGEERRAAIMEEVAKLKETGFIEEIKYPTWLANMVMVKKANGKWRMCVDFTDLNKACPKDPYPLPNIDRLIDGASGYKTLSFMDAYSGYNQIKMNPMDAQHTAFMSNTCNYFYNIGKNLEVYIDDMVVKTEEEDEHDKDLGDILKSVRKYNMRLNPTKCSFGVQAGKFLAFLLTHRGIEANPDKCEKACHFFATLRKSERFTWSPQCEEVFQKLKVFLDSPLILTRPGQGKILYLYLAVSERALNSALVQEIEGEEKPIYFLRQYFQSHQVVVKTDYPIKNVLRKPDLAGRMVEWSVEFSEFDITYTPRGAIKSQAMADFVLELTDPPSENDPQPWTLSVDGSSNLRGSGAGVVLEGPEGVLIEQSLRFSFKESNNQAEYGALIAVMKLAKETDVQELKAQSDSQLVAKDPQLAKYLEKVKEMVKHFAMFELAYVPMEQNSRADLLAKLASTKNPDILGPLPTSTAQAKWTIVAVDYFTKWVEAEPENNAALEESLDLLPELREKAHFKEFYTKQRAARKYNTRVIPRKFKEGDLVLKRPISRGKGGKMAANWEGPFRIHEAFEGGAYMLETMEGEVMPRTWNIANLRFYYS</sequence>
<feature type="domain" description="RNase H type-1" evidence="2">
    <location>
        <begin position="749"/>
        <end position="873"/>
    </location>
</feature>
<gene>
    <name evidence="3" type="ORF">TSUD_297540</name>
</gene>
<evidence type="ECO:0000256" key="1">
    <source>
        <dbReference type="SAM" id="MobiDB-lite"/>
    </source>
</evidence>
<keyword evidence="4" id="KW-1185">Reference proteome</keyword>
<dbReference type="InterPro" id="IPR012337">
    <property type="entry name" value="RNaseH-like_sf"/>
</dbReference>
<organism evidence="3 4">
    <name type="scientific">Trifolium subterraneum</name>
    <name type="common">Subterranean clover</name>
    <dbReference type="NCBI Taxonomy" id="3900"/>
    <lineage>
        <taxon>Eukaryota</taxon>
        <taxon>Viridiplantae</taxon>
        <taxon>Streptophyta</taxon>
        <taxon>Embryophyta</taxon>
        <taxon>Tracheophyta</taxon>
        <taxon>Spermatophyta</taxon>
        <taxon>Magnoliopsida</taxon>
        <taxon>eudicotyledons</taxon>
        <taxon>Gunneridae</taxon>
        <taxon>Pentapetalae</taxon>
        <taxon>rosids</taxon>
        <taxon>fabids</taxon>
        <taxon>Fabales</taxon>
        <taxon>Fabaceae</taxon>
        <taxon>Papilionoideae</taxon>
        <taxon>50 kb inversion clade</taxon>
        <taxon>NPAAA clade</taxon>
        <taxon>Hologalegina</taxon>
        <taxon>IRL clade</taxon>
        <taxon>Trifolieae</taxon>
        <taxon>Trifolium</taxon>
    </lineage>
</organism>
<dbReference type="Pfam" id="PF00078">
    <property type="entry name" value="RVT_1"/>
    <property type="match status" value="2"/>
</dbReference>
<dbReference type="SUPFAM" id="SSF56672">
    <property type="entry name" value="DNA/RNA polymerases"/>
    <property type="match status" value="1"/>
</dbReference>
<dbReference type="InterPro" id="IPR043502">
    <property type="entry name" value="DNA/RNA_pol_sf"/>
</dbReference>
<dbReference type="EMBL" id="DF973261">
    <property type="protein sequence ID" value="GAU23009.1"/>
    <property type="molecule type" value="Genomic_DNA"/>
</dbReference>
<dbReference type="PANTHER" id="PTHR48475">
    <property type="entry name" value="RIBONUCLEASE H"/>
    <property type="match status" value="1"/>
</dbReference>
<dbReference type="Pfam" id="PF03732">
    <property type="entry name" value="Retrotrans_gag"/>
    <property type="match status" value="1"/>
</dbReference>
<evidence type="ECO:0000313" key="4">
    <source>
        <dbReference type="Proteomes" id="UP000242715"/>
    </source>
</evidence>
<dbReference type="GO" id="GO:0003676">
    <property type="term" value="F:nucleic acid binding"/>
    <property type="evidence" value="ECO:0007669"/>
    <property type="project" value="InterPro"/>
</dbReference>